<organism evidence="1 2">
    <name type="scientific">Setaria italica</name>
    <name type="common">Foxtail millet</name>
    <name type="synonym">Panicum italicum</name>
    <dbReference type="NCBI Taxonomy" id="4555"/>
    <lineage>
        <taxon>Eukaryota</taxon>
        <taxon>Viridiplantae</taxon>
        <taxon>Streptophyta</taxon>
        <taxon>Embryophyta</taxon>
        <taxon>Tracheophyta</taxon>
        <taxon>Spermatophyta</taxon>
        <taxon>Magnoliopsida</taxon>
        <taxon>Liliopsida</taxon>
        <taxon>Poales</taxon>
        <taxon>Poaceae</taxon>
        <taxon>PACMAD clade</taxon>
        <taxon>Panicoideae</taxon>
        <taxon>Panicodae</taxon>
        <taxon>Paniceae</taxon>
        <taxon>Cenchrinae</taxon>
        <taxon>Setaria</taxon>
    </lineage>
</organism>
<protein>
    <recommendedName>
        <fullName evidence="3">Reverse transcriptase zinc-binding domain-containing protein</fullName>
    </recommendedName>
</protein>
<dbReference type="OMA" id="TIIADWW"/>
<dbReference type="PANTHER" id="PTHR47746">
    <property type="entry name" value="ZF-RVT DOMAIN-CONTAINING PROTEIN"/>
    <property type="match status" value="1"/>
</dbReference>
<dbReference type="Gramene" id="KQL12199">
    <property type="protein sequence ID" value="KQL12199"/>
    <property type="gene ID" value="SETIT_008026mg"/>
</dbReference>
<name>K3Y1G1_SETIT</name>
<dbReference type="AlphaFoldDB" id="K3Y1G1"/>
<reference evidence="2" key="1">
    <citation type="journal article" date="2012" name="Nat. Biotechnol.">
        <title>Reference genome sequence of the model plant Setaria.</title>
        <authorList>
            <person name="Bennetzen J.L."/>
            <person name="Schmutz J."/>
            <person name="Wang H."/>
            <person name="Percifield R."/>
            <person name="Hawkins J."/>
            <person name="Pontaroli A.C."/>
            <person name="Estep M."/>
            <person name="Feng L."/>
            <person name="Vaughn J.N."/>
            <person name="Grimwood J."/>
            <person name="Jenkins J."/>
            <person name="Barry K."/>
            <person name="Lindquist E."/>
            <person name="Hellsten U."/>
            <person name="Deshpande S."/>
            <person name="Wang X."/>
            <person name="Wu X."/>
            <person name="Mitros T."/>
            <person name="Triplett J."/>
            <person name="Yang X."/>
            <person name="Ye C.Y."/>
            <person name="Mauro-Herrera M."/>
            <person name="Wang L."/>
            <person name="Li P."/>
            <person name="Sharma M."/>
            <person name="Sharma R."/>
            <person name="Ronald P.C."/>
            <person name="Panaud O."/>
            <person name="Kellogg E.A."/>
            <person name="Brutnell T.P."/>
            <person name="Doust A.N."/>
            <person name="Tuskan G.A."/>
            <person name="Rokhsar D."/>
            <person name="Devos K.M."/>
        </authorList>
    </citation>
    <scope>NUCLEOTIDE SEQUENCE [LARGE SCALE GENOMIC DNA]</scope>
    <source>
        <strain evidence="2">cv. Yugu1</strain>
    </source>
</reference>
<dbReference type="InParanoid" id="K3Y1G1"/>
<dbReference type="EMBL" id="AGNK02002703">
    <property type="status" value="NOT_ANNOTATED_CDS"/>
    <property type="molecule type" value="Genomic_DNA"/>
</dbReference>
<sequence>MCTRAPHETLHGDADAPPAAATAAAGGIETADHLFASCCYTQEIWFAVSRILNIHIQSLGTIIADWWMQLTVGMSKHRKKGFDSSFMLISWTIWKERNDRVFGRSPAQSAAQLITSILHQAQLWIEAGAKHMITLGWPAATVGTRSQ</sequence>
<reference evidence="1" key="2">
    <citation type="submission" date="2018-08" db="UniProtKB">
        <authorList>
            <consortium name="EnsemblPlants"/>
        </authorList>
    </citation>
    <scope>IDENTIFICATION</scope>
    <source>
        <strain evidence="1">Yugu1</strain>
    </source>
</reference>
<evidence type="ECO:0008006" key="3">
    <source>
        <dbReference type="Google" id="ProtNLM"/>
    </source>
</evidence>
<accession>K3Y1G1</accession>
<dbReference type="EnsemblPlants" id="KQL12199">
    <property type="protein sequence ID" value="KQL12199"/>
    <property type="gene ID" value="SETIT_008026mg"/>
</dbReference>
<keyword evidence="2" id="KW-1185">Reference proteome</keyword>
<proteinExistence type="predicted"/>
<dbReference type="Proteomes" id="UP000004995">
    <property type="component" value="Unassembled WGS sequence"/>
</dbReference>
<dbReference type="eggNOG" id="ENOG502R5H8">
    <property type="taxonomic scope" value="Eukaryota"/>
</dbReference>
<evidence type="ECO:0000313" key="2">
    <source>
        <dbReference type="Proteomes" id="UP000004995"/>
    </source>
</evidence>
<dbReference type="HOGENOM" id="CLU_000680_31_0_1"/>
<evidence type="ECO:0000313" key="1">
    <source>
        <dbReference type="EnsemblPlants" id="KQL12199"/>
    </source>
</evidence>
<dbReference type="PANTHER" id="PTHR47746:SF40">
    <property type="entry name" value="OS04G0563550 PROTEIN"/>
    <property type="match status" value="1"/>
</dbReference>